<organism evidence="1">
    <name type="scientific">Microviridae sp. ctemt10</name>
    <dbReference type="NCBI Taxonomy" id="2827647"/>
    <lineage>
        <taxon>Viruses</taxon>
        <taxon>Monodnaviria</taxon>
        <taxon>Sangervirae</taxon>
        <taxon>Phixviricota</taxon>
        <taxon>Malgrandaviricetes</taxon>
        <taxon>Petitvirales</taxon>
        <taxon>Microviridae</taxon>
    </lineage>
</organism>
<protein>
    <submittedName>
        <fullName evidence="1">Uncharacterized protein</fullName>
    </submittedName>
</protein>
<evidence type="ECO:0000313" key="1">
    <source>
        <dbReference type="EMBL" id="DAF64272.1"/>
    </source>
</evidence>
<proteinExistence type="predicted"/>
<accession>A0A8S5TMA8</accession>
<reference evidence="1" key="1">
    <citation type="journal article" date="2021" name="Proc. Natl. Acad. Sci. U.S.A.">
        <title>A Catalog of Tens of Thousands of Viruses from Human Metagenomes Reveals Hidden Associations with Chronic Diseases.</title>
        <authorList>
            <person name="Tisza M.J."/>
            <person name="Buck C.B."/>
        </authorList>
    </citation>
    <scope>NUCLEOTIDE SEQUENCE</scope>
    <source>
        <strain evidence="1">Ctemt10</strain>
    </source>
</reference>
<sequence>MLPDNTVGHEVKISIDIKIVHHGSEQGLETSHHRSLQLKGIAGKNLVNIEGDNVSDVETEFNAMVTPKSATSNVKVSRIKSKSCIFITRQVNTSSL</sequence>
<dbReference type="EMBL" id="BK032855">
    <property type="protein sequence ID" value="DAF64272.1"/>
    <property type="molecule type" value="Genomic_DNA"/>
</dbReference>
<name>A0A8S5TMA8_9VIRU</name>